<dbReference type="RefSeq" id="WP_063635472.1">
    <property type="nucleotide sequence ID" value="NZ_CP015285.1"/>
</dbReference>
<proteinExistence type="predicted"/>
<dbReference type="InterPro" id="IPR057447">
    <property type="entry name" value="Bbp19-like_phage"/>
</dbReference>
<evidence type="ECO:0000313" key="4">
    <source>
        <dbReference type="Proteomes" id="UP000077405"/>
    </source>
</evidence>
<reference evidence="3 4" key="1">
    <citation type="journal article" date="2013" name="Int. J. Syst. Evol. Microbiol.">
        <title>Azospirillum humicireducens sp. nov., a nitrogen-fixing bacterium isolated from a microbial fuel cell.</title>
        <authorList>
            <person name="Zhou S."/>
            <person name="Han L."/>
            <person name="Wang Y."/>
            <person name="Yang G."/>
            <person name="Zhuang L."/>
            <person name="Hu P."/>
        </authorList>
    </citation>
    <scope>NUCLEOTIDE SEQUENCE [LARGE SCALE GENOMIC DNA]</scope>
    <source>
        <strain evidence="3 4">SgZ-5</strain>
    </source>
</reference>
<name>A0A160JHD4_9PROT</name>
<evidence type="ECO:0000259" key="2">
    <source>
        <dbReference type="Pfam" id="PF25181"/>
    </source>
</evidence>
<gene>
    <name evidence="3" type="ORF">A6A40_11175</name>
</gene>
<evidence type="ECO:0000256" key="1">
    <source>
        <dbReference type="SAM" id="MobiDB-lite"/>
    </source>
</evidence>
<keyword evidence="4" id="KW-1185">Reference proteome</keyword>
<dbReference type="KEGG" id="ahu:A6A40_11175"/>
<feature type="domain" description="Bbp19-like phage" evidence="2">
    <location>
        <begin position="37"/>
        <end position="87"/>
    </location>
</feature>
<evidence type="ECO:0000313" key="3">
    <source>
        <dbReference type="EMBL" id="ANC92416.1"/>
    </source>
</evidence>
<dbReference type="Proteomes" id="UP000077405">
    <property type="component" value="Chromosome"/>
</dbReference>
<organism evidence="3 4">
    <name type="scientific">Azospirillum humicireducens</name>
    <dbReference type="NCBI Taxonomy" id="1226968"/>
    <lineage>
        <taxon>Bacteria</taxon>
        <taxon>Pseudomonadati</taxon>
        <taxon>Pseudomonadota</taxon>
        <taxon>Alphaproteobacteria</taxon>
        <taxon>Rhodospirillales</taxon>
        <taxon>Azospirillaceae</taxon>
        <taxon>Azospirillum</taxon>
    </lineage>
</organism>
<sequence length="94" mass="9847">MAEPPMNERAGWDWLEAPLPTAPIPGAAGETDPAPSFARCFSGGDGTRVLAVLRAMTLDRALGPDATEAALRHLEGQRQLVATILALVARGRTG</sequence>
<accession>A0A160JHD4</accession>
<dbReference type="STRING" id="1226968.A6A40_11175"/>
<dbReference type="Pfam" id="PF25181">
    <property type="entry name" value="Phage_Bbp19"/>
    <property type="match status" value="1"/>
</dbReference>
<protein>
    <recommendedName>
        <fullName evidence="2">Bbp19-like phage domain-containing protein</fullName>
    </recommendedName>
</protein>
<feature type="region of interest" description="Disordered" evidence="1">
    <location>
        <begin position="1"/>
        <end position="35"/>
    </location>
</feature>
<dbReference type="AlphaFoldDB" id="A0A160JHD4"/>
<dbReference type="EMBL" id="CP015285">
    <property type="protein sequence ID" value="ANC92416.1"/>
    <property type="molecule type" value="Genomic_DNA"/>
</dbReference>
<dbReference type="OrthoDB" id="8450036at2"/>